<dbReference type="Pfam" id="PF19254">
    <property type="entry name" value="DUF5901"/>
    <property type="match status" value="1"/>
</dbReference>
<reference evidence="3 4" key="1">
    <citation type="submission" date="2017-08" db="EMBL/GenBank/DDBJ databases">
        <title>Acidophilic green algal genome provides insights into adaptation to an acidic environment.</title>
        <authorList>
            <person name="Hirooka S."/>
            <person name="Hirose Y."/>
            <person name="Kanesaki Y."/>
            <person name="Higuchi S."/>
            <person name="Fujiwara T."/>
            <person name="Onuma R."/>
            <person name="Era A."/>
            <person name="Ohbayashi R."/>
            <person name="Uzuka A."/>
            <person name="Nozaki H."/>
            <person name="Yoshikawa H."/>
            <person name="Miyagishima S.Y."/>
        </authorList>
    </citation>
    <scope>NUCLEOTIDE SEQUENCE [LARGE SCALE GENOMIC DNA]</scope>
    <source>
        <strain evidence="3 4">NIES-2499</strain>
    </source>
</reference>
<keyword evidence="4" id="KW-1185">Reference proteome</keyword>
<dbReference type="OrthoDB" id="10657541at2759"/>
<evidence type="ECO:0000256" key="1">
    <source>
        <dbReference type="SAM" id="MobiDB-lite"/>
    </source>
</evidence>
<protein>
    <recommendedName>
        <fullName evidence="2">DUF5901 domain-containing protein</fullName>
    </recommendedName>
</protein>
<proteinExistence type="predicted"/>
<sequence length="539" mass="57128">MPPTLFEPLRTRRESSQRNYVHYPTPSEYVVPLDDTMKLVYGIDVLDSAIANTMYNVDSINNTLRFITVASSPSASIQAGRAAASTTADAADLAVLNAAFFTLGLGSGLPLWLGDPAGAAYAVAVFTTLLPQVASSPSLASVIAATPRPAQYYIALTQVTLSNVVSSVSTGIPLQSSSPSVYFNGAYYTMRGGADGALAIAALTGGFGAVVPGTMDVVTFTATSLTASLFAALTGTLVVGGYVSVQSATSSMASLVFAVASASVQLGNYLDNPTFMSSLQSAILASGSSLSVSSTSQTSGIGLNGILRFQSPGDLRVLVSTQYSTIEAVVGLDQHAVLSINNLPPATRTYGTVQLGGSSIPMYSTVYLQSTTGVQQMDAPGIINLAGIRYVTLRCPEIEQHIGSTGKYSIFSTGIGVFKLASTNEVVQARADYINLVRKPFHPIGRLSRLTLRFELTDGTLYDFKGVNNQLLISLKYYTPCSNNLNRFHSVLNPDYDPDFLRFLIRQTAFAPRLNDPGAFHENENCADDTSDDDTEEDD</sequence>
<name>A0A250XPA8_9CHLO</name>
<evidence type="ECO:0000313" key="3">
    <source>
        <dbReference type="EMBL" id="GAX84779.1"/>
    </source>
</evidence>
<evidence type="ECO:0000313" key="4">
    <source>
        <dbReference type="Proteomes" id="UP000232323"/>
    </source>
</evidence>
<dbReference type="Proteomes" id="UP000232323">
    <property type="component" value="Unassembled WGS sequence"/>
</dbReference>
<feature type="region of interest" description="Disordered" evidence="1">
    <location>
        <begin position="515"/>
        <end position="539"/>
    </location>
</feature>
<gene>
    <name evidence="3" type="ORF">CEUSTIGMA_g12200.t1</name>
</gene>
<evidence type="ECO:0000259" key="2">
    <source>
        <dbReference type="Pfam" id="PF19254"/>
    </source>
</evidence>
<feature type="compositionally biased region" description="Acidic residues" evidence="1">
    <location>
        <begin position="525"/>
        <end position="539"/>
    </location>
</feature>
<accession>A0A250XPA8</accession>
<feature type="domain" description="DUF5901" evidence="2">
    <location>
        <begin position="14"/>
        <end position="539"/>
    </location>
</feature>
<dbReference type="EMBL" id="BEGY01000135">
    <property type="protein sequence ID" value="GAX84779.1"/>
    <property type="molecule type" value="Genomic_DNA"/>
</dbReference>
<dbReference type="InterPro" id="IPR045420">
    <property type="entry name" value="DUF5901"/>
</dbReference>
<dbReference type="AlphaFoldDB" id="A0A250XPA8"/>
<organism evidence="3 4">
    <name type="scientific">Chlamydomonas eustigma</name>
    <dbReference type="NCBI Taxonomy" id="1157962"/>
    <lineage>
        <taxon>Eukaryota</taxon>
        <taxon>Viridiplantae</taxon>
        <taxon>Chlorophyta</taxon>
        <taxon>core chlorophytes</taxon>
        <taxon>Chlorophyceae</taxon>
        <taxon>CS clade</taxon>
        <taxon>Chlamydomonadales</taxon>
        <taxon>Chlamydomonadaceae</taxon>
        <taxon>Chlamydomonas</taxon>
    </lineage>
</organism>
<comment type="caution">
    <text evidence="3">The sequence shown here is derived from an EMBL/GenBank/DDBJ whole genome shotgun (WGS) entry which is preliminary data.</text>
</comment>